<keyword evidence="1" id="KW-1133">Transmembrane helix</keyword>
<feature type="transmembrane region" description="Helical" evidence="1">
    <location>
        <begin position="79"/>
        <end position="98"/>
    </location>
</feature>
<dbReference type="AlphaFoldDB" id="A0A918JCD4"/>
<dbReference type="Pfam" id="PF11859">
    <property type="entry name" value="DUF3379"/>
    <property type="match status" value="1"/>
</dbReference>
<gene>
    <name evidence="2" type="ORF">GCM10007391_03050</name>
</gene>
<protein>
    <recommendedName>
        <fullName evidence="4">DUF3379 domain-containing protein</fullName>
    </recommendedName>
</protein>
<proteinExistence type="predicted"/>
<keyword evidence="1" id="KW-0812">Transmembrane</keyword>
<dbReference type="EMBL" id="BMXP01000001">
    <property type="protein sequence ID" value="GGW74471.1"/>
    <property type="molecule type" value="Genomic_DNA"/>
</dbReference>
<comment type="caution">
    <text evidence="2">The sequence shown here is derived from an EMBL/GenBank/DDBJ whole genome shotgun (WGS) entry which is preliminary data.</text>
</comment>
<evidence type="ECO:0000313" key="3">
    <source>
        <dbReference type="Proteomes" id="UP000631300"/>
    </source>
</evidence>
<keyword evidence="1" id="KW-0472">Membrane</keyword>
<reference evidence="2" key="1">
    <citation type="journal article" date="2014" name="Int. J. Syst. Evol. Microbiol.">
        <title>Complete genome sequence of Corynebacterium casei LMG S-19264T (=DSM 44701T), isolated from a smear-ripened cheese.</title>
        <authorList>
            <consortium name="US DOE Joint Genome Institute (JGI-PGF)"/>
            <person name="Walter F."/>
            <person name="Albersmeier A."/>
            <person name="Kalinowski J."/>
            <person name="Ruckert C."/>
        </authorList>
    </citation>
    <scope>NUCLEOTIDE SEQUENCE</scope>
    <source>
        <strain evidence="2">KCTC 22164</strain>
    </source>
</reference>
<keyword evidence="3" id="KW-1185">Reference proteome</keyword>
<organism evidence="2 3">
    <name type="scientific">Alteromonas halophila</name>
    <dbReference type="NCBI Taxonomy" id="516698"/>
    <lineage>
        <taxon>Bacteria</taxon>
        <taxon>Pseudomonadati</taxon>
        <taxon>Pseudomonadota</taxon>
        <taxon>Gammaproteobacteria</taxon>
        <taxon>Alteromonadales</taxon>
        <taxon>Alteromonadaceae</taxon>
        <taxon>Alteromonas/Salinimonas group</taxon>
        <taxon>Alteromonas</taxon>
    </lineage>
</organism>
<accession>A0A918JCD4</accession>
<sequence>MDELEFRRRVYANPDTTDAEVVKAAQQDPGKRAFWNEQKKLDRDLKQAAKVEIPDDLAHKLIWQQSAYEFARHKRRSRWYMALAASLAFTIGLSFTLFTRQPLNLGNEVLAHMVYAEDEQAHSAVPVDLRQVNAKLASFGASFTDMIGDVEVVNYCHLQSVRSLHLILNTQQGKMSVFVVPNRDDISLPDNFADDRYHGQGVHMQRASIMVVGHKNANLLPMLDNVKQRIQFST</sequence>
<evidence type="ECO:0000313" key="2">
    <source>
        <dbReference type="EMBL" id="GGW74471.1"/>
    </source>
</evidence>
<dbReference type="RefSeq" id="WP_189403324.1">
    <property type="nucleotide sequence ID" value="NZ_BMXP01000001.1"/>
</dbReference>
<evidence type="ECO:0008006" key="4">
    <source>
        <dbReference type="Google" id="ProtNLM"/>
    </source>
</evidence>
<dbReference type="Proteomes" id="UP000631300">
    <property type="component" value="Unassembled WGS sequence"/>
</dbReference>
<evidence type="ECO:0000256" key="1">
    <source>
        <dbReference type="SAM" id="Phobius"/>
    </source>
</evidence>
<dbReference type="InterPro" id="IPR021806">
    <property type="entry name" value="DUF3379"/>
</dbReference>
<reference evidence="2" key="2">
    <citation type="submission" date="2020-09" db="EMBL/GenBank/DDBJ databases">
        <authorList>
            <person name="Sun Q."/>
            <person name="Kim S."/>
        </authorList>
    </citation>
    <scope>NUCLEOTIDE SEQUENCE</scope>
    <source>
        <strain evidence="2">KCTC 22164</strain>
    </source>
</reference>
<name>A0A918JCD4_9ALTE</name>